<evidence type="ECO:0000256" key="6">
    <source>
        <dbReference type="ARBA" id="ARBA00022801"/>
    </source>
</evidence>
<sequence>MADDDVLVISTAAFIVIAGLSKRKKKKRWWTTKIYRNRLVTRGKLFLNDLMQEDGAHFRNFTRMSSEDFFYLLESIRDKITRSDTHFRKAITAEERLAITLRYLATGDSFSSLQYLFNVSKQVISKFVPEVCKEIINTLSQHVKVPSTTDEWLKIAEKFNETWNFPHCLGALDRKHIPLQCPINSGSIYYNYKSNFSIVLMALVDGDYNFIFVDVGCQGGVSDGGVFKNCQLYKDMEKNILKFPGCSPLPGRNKEMPYIFVADEAFALTENIMKPYSGRHRKGSKERIFNYRLSRARRIVENAFGIISAVFRVLRKPMLLEPETAKVVVMATICLHNFLRKSHSSRNIYTPDGTFDKEKNGKIIPGSWREGNGDKSSLAPLENVPRKSSISAQNIRAEFTDYFCSHGSVPWQNDYA</sequence>
<evidence type="ECO:0000256" key="3">
    <source>
        <dbReference type="ARBA" id="ARBA00006958"/>
    </source>
</evidence>
<evidence type="ECO:0000256" key="2">
    <source>
        <dbReference type="ARBA" id="ARBA00004123"/>
    </source>
</evidence>
<evidence type="ECO:0000259" key="9">
    <source>
        <dbReference type="Pfam" id="PF26138"/>
    </source>
</evidence>
<comment type="subcellular location">
    <subcellularLocation>
        <location evidence="2">Nucleus</location>
    </subcellularLocation>
</comment>
<comment type="caution">
    <text evidence="10">The sequence shown here is derived from an EMBL/GenBank/DDBJ whole genome shotgun (WGS) entry which is preliminary data.</text>
</comment>
<proteinExistence type="inferred from homology"/>
<dbReference type="AlphaFoldDB" id="A0A9P0JUW8"/>
<comment type="cofactor">
    <cofactor evidence="1">
        <name>a divalent metal cation</name>
        <dbReference type="ChEBI" id="CHEBI:60240"/>
    </cofactor>
</comment>
<evidence type="ECO:0000313" key="10">
    <source>
        <dbReference type="EMBL" id="CAH1961760.1"/>
    </source>
</evidence>
<keyword evidence="7" id="KW-0539">Nucleus</keyword>
<evidence type="ECO:0000259" key="8">
    <source>
        <dbReference type="Pfam" id="PF13359"/>
    </source>
</evidence>
<evidence type="ECO:0000256" key="7">
    <source>
        <dbReference type="ARBA" id="ARBA00023242"/>
    </source>
</evidence>
<feature type="domain" description="DDE Tnp4" evidence="8">
    <location>
        <begin position="173"/>
        <end position="337"/>
    </location>
</feature>
<dbReference type="GO" id="GO:0016787">
    <property type="term" value="F:hydrolase activity"/>
    <property type="evidence" value="ECO:0007669"/>
    <property type="project" value="UniProtKB-KW"/>
</dbReference>
<dbReference type="OrthoDB" id="8189124at2759"/>
<name>A0A9P0JUW8_ACAOB</name>
<dbReference type="Pfam" id="PF26138">
    <property type="entry name" value="DUF8040"/>
    <property type="match status" value="1"/>
</dbReference>
<keyword evidence="6" id="KW-0378">Hydrolase</keyword>
<feature type="domain" description="DUF8040" evidence="9">
    <location>
        <begin position="42"/>
        <end position="136"/>
    </location>
</feature>
<comment type="similarity">
    <text evidence="3">Belongs to the HARBI1 family.</text>
</comment>
<keyword evidence="11" id="KW-1185">Reference proteome</keyword>
<dbReference type="PANTHER" id="PTHR22930:SF269">
    <property type="entry name" value="NUCLEASE HARBI1-LIKE PROTEIN"/>
    <property type="match status" value="1"/>
</dbReference>
<dbReference type="GO" id="GO:0046872">
    <property type="term" value="F:metal ion binding"/>
    <property type="evidence" value="ECO:0007669"/>
    <property type="project" value="UniProtKB-KW"/>
</dbReference>
<dbReference type="EMBL" id="CAKOFQ010006697">
    <property type="protein sequence ID" value="CAH1961760.1"/>
    <property type="molecule type" value="Genomic_DNA"/>
</dbReference>
<dbReference type="InterPro" id="IPR045249">
    <property type="entry name" value="HARBI1-like"/>
</dbReference>
<keyword evidence="4" id="KW-0540">Nuclease</keyword>
<dbReference type="GO" id="GO:0004518">
    <property type="term" value="F:nuclease activity"/>
    <property type="evidence" value="ECO:0007669"/>
    <property type="project" value="UniProtKB-KW"/>
</dbReference>
<evidence type="ECO:0000313" key="11">
    <source>
        <dbReference type="Proteomes" id="UP001152888"/>
    </source>
</evidence>
<evidence type="ECO:0008006" key="12">
    <source>
        <dbReference type="Google" id="ProtNLM"/>
    </source>
</evidence>
<evidence type="ECO:0000256" key="1">
    <source>
        <dbReference type="ARBA" id="ARBA00001968"/>
    </source>
</evidence>
<dbReference type="Proteomes" id="UP001152888">
    <property type="component" value="Unassembled WGS sequence"/>
</dbReference>
<evidence type="ECO:0000256" key="5">
    <source>
        <dbReference type="ARBA" id="ARBA00022723"/>
    </source>
</evidence>
<evidence type="ECO:0000256" key="4">
    <source>
        <dbReference type="ARBA" id="ARBA00022722"/>
    </source>
</evidence>
<gene>
    <name evidence="10" type="ORF">ACAOBT_LOCUS4332</name>
</gene>
<dbReference type="Pfam" id="PF13359">
    <property type="entry name" value="DDE_Tnp_4"/>
    <property type="match status" value="1"/>
</dbReference>
<keyword evidence="5" id="KW-0479">Metal-binding</keyword>
<dbReference type="PANTHER" id="PTHR22930">
    <property type="match status" value="1"/>
</dbReference>
<organism evidence="10 11">
    <name type="scientific">Acanthoscelides obtectus</name>
    <name type="common">Bean weevil</name>
    <name type="synonym">Bruchus obtectus</name>
    <dbReference type="NCBI Taxonomy" id="200917"/>
    <lineage>
        <taxon>Eukaryota</taxon>
        <taxon>Metazoa</taxon>
        <taxon>Ecdysozoa</taxon>
        <taxon>Arthropoda</taxon>
        <taxon>Hexapoda</taxon>
        <taxon>Insecta</taxon>
        <taxon>Pterygota</taxon>
        <taxon>Neoptera</taxon>
        <taxon>Endopterygota</taxon>
        <taxon>Coleoptera</taxon>
        <taxon>Polyphaga</taxon>
        <taxon>Cucujiformia</taxon>
        <taxon>Chrysomeloidea</taxon>
        <taxon>Chrysomelidae</taxon>
        <taxon>Bruchinae</taxon>
        <taxon>Bruchini</taxon>
        <taxon>Acanthoscelides</taxon>
    </lineage>
</organism>
<dbReference type="InterPro" id="IPR027806">
    <property type="entry name" value="HARBI1_dom"/>
</dbReference>
<accession>A0A9P0JUW8</accession>
<protein>
    <recommendedName>
        <fullName evidence="12">DDE Tnp4 domain-containing protein</fullName>
    </recommendedName>
</protein>
<dbReference type="GO" id="GO:0005634">
    <property type="term" value="C:nucleus"/>
    <property type="evidence" value="ECO:0007669"/>
    <property type="project" value="UniProtKB-SubCell"/>
</dbReference>
<reference evidence="10" key="1">
    <citation type="submission" date="2022-03" db="EMBL/GenBank/DDBJ databases">
        <authorList>
            <person name="Sayadi A."/>
        </authorList>
    </citation>
    <scope>NUCLEOTIDE SEQUENCE</scope>
</reference>
<dbReference type="InterPro" id="IPR058353">
    <property type="entry name" value="DUF8040"/>
</dbReference>